<protein>
    <recommendedName>
        <fullName evidence="6">Prolyl endopeptidase</fullName>
        <ecNumber evidence="6">3.4.21.-</ecNumber>
    </recommendedName>
</protein>
<evidence type="ECO:0000256" key="3">
    <source>
        <dbReference type="ARBA" id="ARBA00022801"/>
    </source>
</evidence>
<accession>F0WR05</accession>
<dbReference type="Gene3D" id="3.40.50.1820">
    <property type="entry name" value="alpha/beta hydrolase"/>
    <property type="match status" value="1"/>
</dbReference>
<comment type="function">
    <text evidence="5">Serine peptidase whose precise substrate specificity remains unclear. Does not cleave peptides after a arginine or lysine residue. Regulates trans-Golgi network morphology and sorting by regulating the membrane binding of the AP-1 complex. May play a role in the regulation of synaptic vesicle exocytosis.</text>
</comment>
<organism evidence="9">
    <name type="scientific">Albugo laibachii Nc14</name>
    <dbReference type="NCBI Taxonomy" id="890382"/>
    <lineage>
        <taxon>Eukaryota</taxon>
        <taxon>Sar</taxon>
        <taxon>Stramenopiles</taxon>
        <taxon>Oomycota</taxon>
        <taxon>Peronosporomycetes</taxon>
        <taxon>Albuginales</taxon>
        <taxon>Albuginaceae</taxon>
        <taxon>Albugo</taxon>
    </lineage>
</organism>
<evidence type="ECO:0000256" key="5">
    <source>
        <dbReference type="ARBA" id="ARBA00045448"/>
    </source>
</evidence>
<dbReference type="GO" id="GO:0004252">
    <property type="term" value="F:serine-type endopeptidase activity"/>
    <property type="evidence" value="ECO:0007669"/>
    <property type="project" value="UniProtKB-UniRule"/>
</dbReference>
<sequence>MPPRCCTARVLRDCGGIARALTGCLVYEKKLERFLYCTHPNSLHFRSFCGLYGGKEKTDKWKWMKDRQNPRLQSFLRSERAYFDKITQSPSFSRTKTIFYREFLHRFHQTENRFTVAERIGSFDYVVENRKHWNFPAYFRRHSLTGTTQMILNQNKERILIDLQSFALISAMKFGSFRDHKDHYLLALLMDDSEKSRLVFKNLETQATRLLLHLPDSIRNVEWFDAPNCFYYTKTDALQRPSQVFSYDLCTDTHTLIYEEKDLAVFVDISRSKDEKYLFINCNSKSFSEIRAISTYNPSENSFILRPREPNVVYFAEHASDRFYIVTNESACNYKIMEIADHKPYEWQNFVPEDPNVKIEDVDVFQHHLVLYERVQSLPRIRVIDRQTASEFIVSLPESIACNRILPGVNRAYETSTVRFLVSTPFIPELVYDFNLFSKQLLLRRESMVDANSSSERSFRPFHHRDFVCKREFIPSFQDASISIPITILHHRKLALNNKHPTLLIGYGAYGTNLEADFELEHLSLLTRGWVIAIAHTRGGGELGLPWYQQGRGSNKEHTFSDYYACARYLLDKYTSPHLLVGKGTSAGGLIMGVMANRYPDLFQALVMRVPFVDVLDTMMDAQLPLTLHEYEEWGNPAADADARAYISSYAPCENVRPGRKPHMLVTGSLNDYRVQYWEPAKWVFQHRQKLKDPSNCVLLKMSDTDGHYGGSGRLDQFEANAIEFAFLYRALGLLDVNRFISGDGTSV</sequence>
<feature type="domain" description="Peptidase S9 prolyl oligopeptidase catalytic" evidence="7">
    <location>
        <begin position="522"/>
        <end position="733"/>
    </location>
</feature>
<keyword evidence="3 6" id="KW-0378">Hydrolase</keyword>
<dbReference type="InterPro" id="IPR002470">
    <property type="entry name" value="Peptidase_S9A"/>
</dbReference>
<dbReference type="PANTHER" id="PTHR11757">
    <property type="entry name" value="PROTEASE FAMILY S9A OLIGOPEPTIDASE"/>
    <property type="match status" value="1"/>
</dbReference>
<dbReference type="InterPro" id="IPR001375">
    <property type="entry name" value="Peptidase_S9_cat"/>
</dbReference>
<dbReference type="Pfam" id="PF02897">
    <property type="entry name" value="Peptidase_S9_N"/>
    <property type="match status" value="1"/>
</dbReference>
<dbReference type="HOGENOM" id="CLU_011290_0_1_1"/>
<dbReference type="InterPro" id="IPR051543">
    <property type="entry name" value="Serine_Peptidase_S9A"/>
</dbReference>
<evidence type="ECO:0000259" key="7">
    <source>
        <dbReference type="Pfam" id="PF00326"/>
    </source>
</evidence>
<feature type="domain" description="Peptidase S9A N-terminal" evidence="8">
    <location>
        <begin position="53"/>
        <end position="442"/>
    </location>
</feature>
<dbReference type="Pfam" id="PF00326">
    <property type="entry name" value="Peptidase_S9"/>
    <property type="match status" value="1"/>
</dbReference>
<dbReference type="GO" id="GO:0006508">
    <property type="term" value="P:proteolysis"/>
    <property type="evidence" value="ECO:0007669"/>
    <property type="project" value="UniProtKB-KW"/>
</dbReference>
<dbReference type="MEROPS" id="S09.010"/>
<evidence type="ECO:0000256" key="4">
    <source>
        <dbReference type="ARBA" id="ARBA00022825"/>
    </source>
</evidence>
<dbReference type="PANTHER" id="PTHR11757:SF19">
    <property type="entry name" value="PROLYL ENDOPEPTIDASE-LIKE"/>
    <property type="match status" value="1"/>
</dbReference>
<evidence type="ECO:0000256" key="6">
    <source>
        <dbReference type="RuleBase" id="RU368024"/>
    </source>
</evidence>
<proteinExistence type="inferred from homology"/>
<comment type="similarity">
    <text evidence="1 6">Belongs to the peptidase S9A family.</text>
</comment>
<dbReference type="InterPro" id="IPR029058">
    <property type="entry name" value="AB_hydrolase_fold"/>
</dbReference>
<reference evidence="9" key="2">
    <citation type="submission" date="2011-02" db="EMBL/GenBank/DDBJ databases">
        <authorList>
            <person name="MacLean D."/>
        </authorList>
    </citation>
    <scope>NUCLEOTIDE SEQUENCE</scope>
</reference>
<dbReference type="ESTHER" id="9stra-f0wr05">
    <property type="family name" value="S9N_PREPL_Peptidase_S9"/>
</dbReference>
<name>F0WR05_9STRA</name>
<dbReference type="SUPFAM" id="SSF50993">
    <property type="entry name" value="Peptidase/esterase 'gauge' domain"/>
    <property type="match status" value="1"/>
</dbReference>
<keyword evidence="4 6" id="KW-0720">Serine protease</keyword>
<dbReference type="PRINTS" id="PR00862">
    <property type="entry name" value="PROLIGOPTASE"/>
</dbReference>
<dbReference type="AlphaFoldDB" id="F0WR05"/>
<evidence type="ECO:0000256" key="2">
    <source>
        <dbReference type="ARBA" id="ARBA00022670"/>
    </source>
</evidence>
<reference evidence="9" key="1">
    <citation type="journal article" date="2011" name="PLoS Biol.">
        <title>Gene gain and loss during evolution of obligate parasitism in the white rust pathogen of Arabidopsis thaliana.</title>
        <authorList>
            <person name="Kemen E."/>
            <person name="Gardiner A."/>
            <person name="Schultz-Larsen T."/>
            <person name="Kemen A.C."/>
            <person name="Balmuth A.L."/>
            <person name="Robert-Seilaniantz A."/>
            <person name="Bailey K."/>
            <person name="Holub E."/>
            <person name="Studholme D.J."/>
            <person name="Maclean D."/>
            <person name="Jones J.D."/>
        </authorList>
    </citation>
    <scope>NUCLEOTIDE SEQUENCE</scope>
</reference>
<evidence type="ECO:0000256" key="1">
    <source>
        <dbReference type="ARBA" id="ARBA00005228"/>
    </source>
</evidence>
<dbReference type="EMBL" id="FR824251">
    <property type="protein sequence ID" value="CCA23765.1"/>
    <property type="molecule type" value="Genomic_DNA"/>
</dbReference>
<dbReference type="EC" id="3.4.21.-" evidence="6"/>
<dbReference type="Gene3D" id="2.130.10.120">
    <property type="entry name" value="Prolyl oligopeptidase, N-terminal domain"/>
    <property type="match status" value="1"/>
</dbReference>
<gene>
    <name evidence="9" type="primary">AlNc14C206G8813</name>
    <name evidence="9" type="ORF">ALNC14_099090</name>
</gene>
<evidence type="ECO:0000313" key="9">
    <source>
        <dbReference type="EMBL" id="CCA23765.1"/>
    </source>
</evidence>
<dbReference type="SUPFAM" id="SSF53474">
    <property type="entry name" value="alpha/beta-Hydrolases"/>
    <property type="match status" value="1"/>
</dbReference>
<evidence type="ECO:0000259" key="8">
    <source>
        <dbReference type="Pfam" id="PF02897"/>
    </source>
</evidence>
<keyword evidence="2 6" id="KW-0645">Protease</keyword>
<dbReference type="InterPro" id="IPR023302">
    <property type="entry name" value="Pept_S9A_N"/>
</dbReference>